<dbReference type="InterPro" id="IPR011010">
    <property type="entry name" value="DNA_brk_join_enz"/>
</dbReference>
<accession>A0A3L0VXN4</accession>
<evidence type="ECO:0000256" key="4">
    <source>
        <dbReference type="PROSITE-ProRule" id="PRU01248"/>
    </source>
</evidence>
<proteinExistence type="predicted"/>
<dbReference type="SUPFAM" id="SSF143100">
    <property type="entry name" value="TTHA1013/TTHA0281-like"/>
    <property type="match status" value="1"/>
</dbReference>
<protein>
    <submittedName>
        <fullName evidence="7">Integrase</fullName>
    </submittedName>
</protein>
<dbReference type="Gene3D" id="1.10.443.10">
    <property type="entry name" value="Intergrase catalytic core"/>
    <property type="match status" value="1"/>
</dbReference>
<evidence type="ECO:0000259" key="5">
    <source>
        <dbReference type="PROSITE" id="PS51898"/>
    </source>
</evidence>
<dbReference type="EMBL" id="RNRV01000013">
    <property type="protein sequence ID" value="MHO04690.1"/>
    <property type="molecule type" value="Genomic_DNA"/>
</dbReference>
<dbReference type="PROSITE" id="PS51900">
    <property type="entry name" value="CB"/>
    <property type="match status" value="1"/>
</dbReference>
<reference evidence="7" key="1">
    <citation type="submission" date="2018-10" db="EMBL/GenBank/DDBJ databases">
        <authorList>
            <consortium name="NARMS: The National Antimicrobial Resistance Monitoring System"/>
        </authorList>
    </citation>
    <scope>NUCLEOTIDE SEQUENCE [LARGE SCALE GENOMIC DNA]</scope>
    <source>
        <strain evidence="7">CVM N17EC0388</strain>
    </source>
</reference>
<evidence type="ECO:0000256" key="1">
    <source>
        <dbReference type="ARBA" id="ARBA00022908"/>
    </source>
</evidence>
<dbReference type="InterPro" id="IPR010998">
    <property type="entry name" value="Integrase_recombinase_N"/>
</dbReference>
<comment type="caution">
    <text evidence="7">The sequence shown here is derived from an EMBL/GenBank/DDBJ whole genome shotgun (WGS) entry which is preliminary data.</text>
</comment>
<keyword evidence="2 4" id="KW-0238">DNA-binding</keyword>
<dbReference type="InterPro" id="IPR002104">
    <property type="entry name" value="Integrase_catalytic"/>
</dbReference>
<dbReference type="PROSITE" id="PS51898">
    <property type="entry name" value="TYR_RECOMBINASE"/>
    <property type="match status" value="1"/>
</dbReference>
<dbReference type="InterPro" id="IPR044068">
    <property type="entry name" value="CB"/>
</dbReference>
<dbReference type="InterPro" id="IPR013762">
    <property type="entry name" value="Integrase-like_cat_sf"/>
</dbReference>
<sequence>MIEMKIIKNRMILSQALGQYLERVSVHKKGFAQERYRIAPILSHDISKLYLDEISSVDIASYRDDRLAIYSVKTKRPLSPNTVRLELALLSDLFSIAQIEWGACLENPVSLVRKPRLPDGRDRRLRPREEGKLLRAALARKNPEVYSIIVIAIETGMRQGEILGMRWENLDMRLGVAHLLQTKNGSKRDVPLTVRAREAFSRLGVQQDGPIFHYTPSGFKSIWKAMIRRLGITDLHFHDLRHEAISRMFELGTLDMVEVAAISGHRSLQMLKRYTHLRAHKLVAKLEKNRKRMRRHLLGFPAYPAFLFDEKGESSFRVEFVDFDDLSLSAESRTKALLDAKDILLREIANCIKDGKTLPVPSEVDDVVQFTPAIGHNNVVLIDPL</sequence>
<dbReference type="Gene3D" id="3.30.160.250">
    <property type="match status" value="1"/>
</dbReference>
<dbReference type="InterPro" id="IPR050090">
    <property type="entry name" value="Tyrosine_recombinase_XerCD"/>
</dbReference>
<dbReference type="Pfam" id="PF00589">
    <property type="entry name" value="Phage_integrase"/>
    <property type="match status" value="1"/>
</dbReference>
<dbReference type="Gene3D" id="1.10.150.130">
    <property type="match status" value="1"/>
</dbReference>
<dbReference type="SUPFAM" id="SSF56349">
    <property type="entry name" value="DNA breaking-rejoining enzymes"/>
    <property type="match status" value="1"/>
</dbReference>
<feature type="domain" description="Tyr recombinase" evidence="5">
    <location>
        <begin position="120"/>
        <end position="287"/>
    </location>
</feature>
<keyword evidence="1" id="KW-0229">DNA integration</keyword>
<dbReference type="GO" id="GO:0015074">
    <property type="term" value="P:DNA integration"/>
    <property type="evidence" value="ECO:0007669"/>
    <property type="project" value="UniProtKB-KW"/>
</dbReference>
<gene>
    <name evidence="7" type="ORF">D9F05_09925</name>
</gene>
<dbReference type="InterPro" id="IPR035069">
    <property type="entry name" value="TTHA1013/TTHA0281-like"/>
</dbReference>
<dbReference type="CDD" id="cd00796">
    <property type="entry name" value="INT_Rci_Hp1_C"/>
    <property type="match status" value="1"/>
</dbReference>
<dbReference type="GO" id="GO:0003677">
    <property type="term" value="F:DNA binding"/>
    <property type="evidence" value="ECO:0007669"/>
    <property type="project" value="UniProtKB-UniRule"/>
</dbReference>
<evidence type="ECO:0000259" key="6">
    <source>
        <dbReference type="PROSITE" id="PS51900"/>
    </source>
</evidence>
<dbReference type="AlphaFoldDB" id="A0A3L0VXN4"/>
<keyword evidence="3" id="KW-0233">DNA recombination</keyword>
<dbReference type="PANTHER" id="PTHR30349">
    <property type="entry name" value="PHAGE INTEGRASE-RELATED"/>
    <property type="match status" value="1"/>
</dbReference>
<evidence type="ECO:0000313" key="7">
    <source>
        <dbReference type="EMBL" id="MHO04690.1"/>
    </source>
</evidence>
<name>A0A3L0VXN4_ECOLX</name>
<organism evidence="7">
    <name type="scientific">Escherichia coli</name>
    <dbReference type="NCBI Taxonomy" id="562"/>
    <lineage>
        <taxon>Bacteria</taxon>
        <taxon>Pseudomonadati</taxon>
        <taxon>Pseudomonadota</taxon>
        <taxon>Gammaproteobacteria</taxon>
        <taxon>Enterobacterales</taxon>
        <taxon>Enterobacteriaceae</taxon>
        <taxon>Escherichia</taxon>
    </lineage>
</organism>
<dbReference type="GO" id="GO:0006310">
    <property type="term" value="P:DNA recombination"/>
    <property type="evidence" value="ECO:0007669"/>
    <property type="project" value="UniProtKB-KW"/>
</dbReference>
<evidence type="ECO:0000256" key="3">
    <source>
        <dbReference type="ARBA" id="ARBA00023172"/>
    </source>
</evidence>
<feature type="domain" description="Core-binding (CB)" evidence="6">
    <location>
        <begin position="11"/>
        <end position="98"/>
    </location>
</feature>
<evidence type="ECO:0000256" key="2">
    <source>
        <dbReference type="ARBA" id="ARBA00023125"/>
    </source>
</evidence>
<dbReference type="PANTHER" id="PTHR30349:SF94">
    <property type="entry name" value="INTEGRASE_RECOMBINASE HI_1414-RELATED"/>
    <property type="match status" value="1"/>
</dbReference>